<dbReference type="STRING" id="1409788.NC99_32130"/>
<dbReference type="OrthoDB" id="9781208at2"/>
<dbReference type="PROSITE" id="PS50113">
    <property type="entry name" value="PAC"/>
    <property type="match status" value="1"/>
</dbReference>
<feature type="domain" description="Histidine kinase" evidence="6">
    <location>
        <begin position="397"/>
        <end position="615"/>
    </location>
</feature>
<dbReference type="Gene3D" id="3.30.450.20">
    <property type="entry name" value="PAS domain"/>
    <property type="match status" value="3"/>
</dbReference>
<name>A0A0L8V707_9BACT</name>
<dbReference type="PROSITE" id="PS50112">
    <property type="entry name" value="PAS"/>
    <property type="match status" value="1"/>
</dbReference>
<dbReference type="InterPro" id="IPR001610">
    <property type="entry name" value="PAC"/>
</dbReference>
<organism evidence="9 10">
    <name type="scientific">Sunxiuqinia dokdonensis</name>
    <dbReference type="NCBI Taxonomy" id="1409788"/>
    <lineage>
        <taxon>Bacteria</taxon>
        <taxon>Pseudomonadati</taxon>
        <taxon>Bacteroidota</taxon>
        <taxon>Bacteroidia</taxon>
        <taxon>Marinilabiliales</taxon>
        <taxon>Prolixibacteraceae</taxon>
        <taxon>Sunxiuqinia</taxon>
    </lineage>
</organism>
<dbReference type="PANTHER" id="PTHR43304">
    <property type="entry name" value="PHYTOCHROME-LIKE PROTEIN CPH1"/>
    <property type="match status" value="1"/>
</dbReference>
<dbReference type="Gene3D" id="3.30.565.10">
    <property type="entry name" value="Histidine kinase-like ATPase, C-terminal domain"/>
    <property type="match status" value="1"/>
</dbReference>
<proteinExistence type="predicted"/>
<dbReference type="SUPFAM" id="SSF47384">
    <property type="entry name" value="Homodimeric domain of signal transducing histidine kinase"/>
    <property type="match status" value="1"/>
</dbReference>
<dbReference type="SUPFAM" id="SSF55874">
    <property type="entry name" value="ATPase domain of HSP90 chaperone/DNA topoisomerase II/histidine kinase"/>
    <property type="match status" value="1"/>
</dbReference>
<dbReference type="Pfam" id="PF13426">
    <property type="entry name" value="PAS_9"/>
    <property type="match status" value="2"/>
</dbReference>
<protein>
    <recommendedName>
        <fullName evidence="2">histidine kinase</fullName>
        <ecNumber evidence="2">2.7.13.3</ecNumber>
    </recommendedName>
</protein>
<dbReference type="PRINTS" id="PR00344">
    <property type="entry name" value="BCTRLSENSOR"/>
</dbReference>
<comment type="catalytic activity">
    <reaction evidence="1">
        <text>ATP + protein L-histidine = ADP + protein N-phospho-L-histidine.</text>
        <dbReference type="EC" id="2.7.13.3"/>
    </reaction>
</comment>
<dbReference type="PROSITE" id="PS50109">
    <property type="entry name" value="HIS_KIN"/>
    <property type="match status" value="1"/>
</dbReference>
<dbReference type="Pfam" id="PF00512">
    <property type="entry name" value="HisKA"/>
    <property type="match status" value="1"/>
</dbReference>
<dbReference type="InterPro" id="IPR036097">
    <property type="entry name" value="HisK_dim/P_sf"/>
</dbReference>
<dbReference type="Gene3D" id="2.10.70.100">
    <property type="match status" value="1"/>
</dbReference>
<evidence type="ECO:0000256" key="3">
    <source>
        <dbReference type="ARBA" id="ARBA00022553"/>
    </source>
</evidence>
<reference evidence="10" key="1">
    <citation type="submission" date="2015-07" db="EMBL/GenBank/DDBJ databases">
        <title>Genome sequencing of Sunxiuqinia dokdonensis strain SK.</title>
        <authorList>
            <person name="Ahn S."/>
            <person name="Kim B.-C."/>
        </authorList>
    </citation>
    <scope>NUCLEOTIDE SEQUENCE [LARGE SCALE GENOMIC DNA]</scope>
    <source>
        <strain evidence="10">SK</strain>
    </source>
</reference>
<keyword evidence="5 9" id="KW-0418">Kinase</keyword>
<dbReference type="SMART" id="SM00388">
    <property type="entry name" value="HisKA"/>
    <property type="match status" value="1"/>
</dbReference>
<evidence type="ECO:0000259" key="6">
    <source>
        <dbReference type="PROSITE" id="PS50109"/>
    </source>
</evidence>
<gene>
    <name evidence="9" type="ORF">NC99_32130</name>
</gene>
<dbReference type="InterPro" id="IPR035965">
    <property type="entry name" value="PAS-like_dom_sf"/>
</dbReference>
<keyword evidence="3" id="KW-0597">Phosphoprotein</keyword>
<evidence type="ECO:0000259" key="7">
    <source>
        <dbReference type="PROSITE" id="PS50112"/>
    </source>
</evidence>
<dbReference type="NCBIfam" id="TIGR00229">
    <property type="entry name" value="sensory_box"/>
    <property type="match status" value="3"/>
</dbReference>
<evidence type="ECO:0000256" key="5">
    <source>
        <dbReference type="ARBA" id="ARBA00022777"/>
    </source>
</evidence>
<dbReference type="GO" id="GO:0000155">
    <property type="term" value="F:phosphorelay sensor kinase activity"/>
    <property type="evidence" value="ECO:0007669"/>
    <property type="project" value="InterPro"/>
</dbReference>
<dbReference type="CDD" id="cd00075">
    <property type="entry name" value="HATPase"/>
    <property type="match status" value="1"/>
</dbReference>
<dbReference type="InterPro" id="IPR003661">
    <property type="entry name" value="HisK_dim/P_dom"/>
</dbReference>
<evidence type="ECO:0000313" key="10">
    <source>
        <dbReference type="Proteomes" id="UP000036958"/>
    </source>
</evidence>
<feature type="domain" description="PAS" evidence="7">
    <location>
        <begin position="260"/>
        <end position="303"/>
    </location>
</feature>
<keyword evidence="4 9" id="KW-0808">Transferase</keyword>
<dbReference type="SMART" id="SM00387">
    <property type="entry name" value="HATPase_c"/>
    <property type="match status" value="1"/>
</dbReference>
<accession>A0A0L8V707</accession>
<feature type="domain" description="PAC" evidence="8">
    <location>
        <begin position="210"/>
        <end position="259"/>
    </location>
</feature>
<evidence type="ECO:0000256" key="4">
    <source>
        <dbReference type="ARBA" id="ARBA00022679"/>
    </source>
</evidence>
<dbReference type="RefSeq" id="WP_053185193.1">
    <property type="nucleotide sequence ID" value="NZ_LGIA01000173.1"/>
</dbReference>
<dbReference type="FunFam" id="3.30.565.10:FF:000006">
    <property type="entry name" value="Sensor histidine kinase WalK"/>
    <property type="match status" value="1"/>
</dbReference>
<dbReference type="EMBL" id="LGIA01000173">
    <property type="protein sequence ID" value="KOH43997.1"/>
    <property type="molecule type" value="Genomic_DNA"/>
</dbReference>
<dbReference type="InterPro" id="IPR004358">
    <property type="entry name" value="Sig_transdc_His_kin-like_C"/>
</dbReference>
<dbReference type="SUPFAM" id="SSF55785">
    <property type="entry name" value="PYP-like sensor domain (PAS domain)"/>
    <property type="match status" value="3"/>
</dbReference>
<dbReference type="Pfam" id="PF02518">
    <property type="entry name" value="HATPase_c"/>
    <property type="match status" value="1"/>
</dbReference>
<dbReference type="Proteomes" id="UP000036958">
    <property type="component" value="Unassembled WGS sequence"/>
</dbReference>
<comment type="caution">
    <text evidence="9">The sequence shown here is derived from an EMBL/GenBank/DDBJ whole genome shotgun (WGS) entry which is preliminary data.</text>
</comment>
<dbReference type="InterPro" id="IPR005467">
    <property type="entry name" value="His_kinase_dom"/>
</dbReference>
<keyword evidence="10" id="KW-1185">Reference proteome</keyword>
<evidence type="ECO:0000313" key="9">
    <source>
        <dbReference type="EMBL" id="KOH43997.1"/>
    </source>
</evidence>
<sequence>MKKEDDVHLEKEKPNELFQKLFDFHTTVQLMIDPSTGRIVDANRAATDFYGCPKEQLTQMNAQELAPGSPEKNKNWIEQASKKELKYVELQQQLVNKSIRDVEVYMSPLELNGSELLHAIVHDISNRKQAEKIVALNEARLRQAEMASKSGNWELHLDSQEIFASDGALRIYEVHQDHLDYSSVRQFPLPEYRAMLDQAMNNLLRYGNKYEVEFRIQAADSGKIKHIHSIATFDPDKRIVFGIIQDITERKQNEESLKKSEEKYRNLIEMAPDAFFQGDEKGNFITVNDKATELTGYTREELLQMNMANLFFSEKLSQKPLRYDLLRSGETIKNERDIKRKNGEKIQVEMNSKAMPDGTYQSFIRDISERKQAEQILLENEIRLRQLNATKDKFFSIIAHDLKSPFNSIIGFTNLLAEQIEEKDYEGIDKYVNIIEHSAQNAMDLLLNLLEWSRTQSGRTEFNPEFVDSVGLINEAVDLLNDAAQQKSINIIKEIPHDAPVFADRYMISSVLRNLISNAIKFTHPGGQILISAREENQELQIAVTDNGVGISNESQNKLFRIEESYSTLGTLNEKGTGLGLILCKEFVEKHKGKIRVESEEGKGSQFLFTIPAGGNHKL</sequence>
<dbReference type="InterPro" id="IPR000014">
    <property type="entry name" value="PAS"/>
</dbReference>
<dbReference type="InterPro" id="IPR052162">
    <property type="entry name" value="Sensor_kinase/Photoreceptor"/>
</dbReference>
<dbReference type="InterPro" id="IPR000700">
    <property type="entry name" value="PAS-assoc_C"/>
</dbReference>
<evidence type="ECO:0000259" key="8">
    <source>
        <dbReference type="PROSITE" id="PS50113"/>
    </source>
</evidence>
<dbReference type="PANTHER" id="PTHR43304:SF1">
    <property type="entry name" value="PAC DOMAIN-CONTAINING PROTEIN"/>
    <property type="match status" value="1"/>
</dbReference>
<dbReference type="CDD" id="cd00082">
    <property type="entry name" value="HisKA"/>
    <property type="match status" value="1"/>
</dbReference>
<dbReference type="InterPro" id="IPR003594">
    <property type="entry name" value="HATPase_dom"/>
</dbReference>
<dbReference type="SMART" id="SM00086">
    <property type="entry name" value="PAC"/>
    <property type="match status" value="3"/>
</dbReference>
<evidence type="ECO:0000256" key="1">
    <source>
        <dbReference type="ARBA" id="ARBA00000085"/>
    </source>
</evidence>
<dbReference type="Pfam" id="PF08447">
    <property type="entry name" value="PAS_3"/>
    <property type="match status" value="1"/>
</dbReference>
<dbReference type="AlphaFoldDB" id="A0A0L8V707"/>
<dbReference type="SMART" id="SM00091">
    <property type="entry name" value="PAS"/>
    <property type="match status" value="3"/>
</dbReference>
<dbReference type="InterPro" id="IPR036890">
    <property type="entry name" value="HATPase_C_sf"/>
</dbReference>
<dbReference type="CDD" id="cd00130">
    <property type="entry name" value="PAS"/>
    <property type="match status" value="2"/>
</dbReference>
<dbReference type="InterPro" id="IPR013655">
    <property type="entry name" value="PAS_fold_3"/>
</dbReference>
<evidence type="ECO:0000256" key="2">
    <source>
        <dbReference type="ARBA" id="ARBA00012438"/>
    </source>
</evidence>
<dbReference type="EC" id="2.7.13.3" evidence="2"/>
<dbReference type="Gene3D" id="1.10.287.130">
    <property type="match status" value="1"/>
</dbReference>